<organism evidence="1 2">
    <name type="scientific">Actinoplanes flavus</name>
    <dbReference type="NCBI Taxonomy" id="2820290"/>
    <lineage>
        <taxon>Bacteria</taxon>
        <taxon>Bacillati</taxon>
        <taxon>Actinomycetota</taxon>
        <taxon>Actinomycetes</taxon>
        <taxon>Micromonosporales</taxon>
        <taxon>Micromonosporaceae</taxon>
        <taxon>Actinoplanes</taxon>
    </lineage>
</organism>
<dbReference type="SUPFAM" id="SSF50965">
    <property type="entry name" value="Galactose oxidase, central domain"/>
    <property type="match status" value="1"/>
</dbReference>
<protein>
    <recommendedName>
        <fullName evidence="3">Galactose oxidase</fullName>
    </recommendedName>
</protein>
<keyword evidence="2" id="KW-1185">Reference proteome</keyword>
<evidence type="ECO:0000313" key="2">
    <source>
        <dbReference type="Proteomes" id="UP000679690"/>
    </source>
</evidence>
<proteinExistence type="predicted"/>
<evidence type="ECO:0008006" key="3">
    <source>
        <dbReference type="Google" id="ProtNLM"/>
    </source>
</evidence>
<dbReference type="Proteomes" id="UP000679690">
    <property type="component" value="Unassembled WGS sequence"/>
</dbReference>
<accession>A0ABS3UFR8</accession>
<dbReference type="InterPro" id="IPR011043">
    <property type="entry name" value="Gal_Oxase/kelch_b-propeller"/>
</dbReference>
<dbReference type="Gene3D" id="2.120.10.80">
    <property type="entry name" value="Kelch-type beta propeller"/>
    <property type="match status" value="2"/>
</dbReference>
<evidence type="ECO:0000313" key="1">
    <source>
        <dbReference type="EMBL" id="MBO3737619.1"/>
    </source>
</evidence>
<sequence length="369" mass="37530">MIVGLCGVLAGCAENTEPAAVVAEAGTGGWTALPTSPLSPREAVLGLWTGREVLIVGGTDAAPCPPNASCVGDPTPLTDGAAFDPATNRWRKIADSPVALTGEPGAVVGDTAYVLPGDGKQLLAYRIGDDTWTKVAVPFGGGYQLLAAGDRLVAYLGSEENGGGKDYVFDARTATWAALPADPLNPAFDRAMAWTGSEVVLFDHELVPNPGADGPTLTRAAALNLATGSWRRLPDSPILGTGPWLAAGDELVNPMLGGADGGEVNGWGRTYPYGGIVAPATGAWSDLPKPPAGDVLSAGARTGGAAVYFGSEGAVLDTTTGTWQPIPAIPGGDVTHRTVVASGVRMVVFGGARWDPTPAVVGDAWIWAP</sequence>
<reference evidence="1 2" key="1">
    <citation type="submission" date="2021-03" db="EMBL/GenBank/DDBJ databases">
        <title>Actinoplanes flavus sp. nov., a novel actinomycete isolated from Coconut Palm rhizosphere soil.</title>
        <authorList>
            <person name="Luo X."/>
        </authorList>
    </citation>
    <scope>NUCLEOTIDE SEQUENCE [LARGE SCALE GENOMIC DNA]</scope>
    <source>
        <strain evidence="1 2">NEAU-H7</strain>
    </source>
</reference>
<dbReference type="EMBL" id="JAGFNS010000004">
    <property type="protein sequence ID" value="MBO3737619.1"/>
    <property type="molecule type" value="Genomic_DNA"/>
</dbReference>
<name>A0ABS3UFR8_9ACTN</name>
<dbReference type="InterPro" id="IPR015915">
    <property type="entry name" value="Kelch-typ_b-propeller"/>
</dbReference>
<gene>
    <name evidence="1" type="ORF">J5X75_08805</name>
</gene>
<dbReference type="RefSeq" id="WP_208466809.1">
    <property type="nucleotide sequence ID" value="NZ_JAGFNS010000004.1"/>
</dbReference>
<comment type="caution">
    <text evidence="1">The sequence shown here is derived from an EMBL/GenBank/DDBJ whole genome shotgun (WGS) entry which is preliminary data.</text>
</comment>